<organism evidence="2 3">
    <name type="scientific">Pseudoclavibacter helvolus</name>
    <dbReference type="NCBI Taxonomy" id="255205"/>
    <lineage>
        <taxon>Bacteria</taxon>
        <taxon>Bacillati</taxon>
        <taxon>Actinomycetota</taxon>
        <taxon>Actinomycetes</taxon>
        <taxon>Micrococcales</taxon>
        <taxon>Microbacteriaceae</taxon>
        <taxon>Pseudoclavibacter</taxon>
    </lineage>
</organism>
<protein>
    <submittedName>
        <fullName evidence="2">Secretion/DNA translocation related TadE-like protein</fullName>
    </submittedName>
</protein>
<evidence type="ECO:0000313" key="2">
    <source>
        <dbReference type="EMBL" id="MBB2958888.1"/>
    </source>
</evidence>
<evidence type="ECO:0000256" key="1">
    <source>
        <dbReference type="SAM" id="Phobius"/>
    </source>
</evidence>
<reference evidence="2 3" key="1">
    <citation type="submission" date="2020-08" db="EMBL/GenBank/DDBJ databases">
        <title>Sequencing the genomes of 1000 actinobacteria strains.</title>
        <authorList>
            <person name="Klenk H.-P."/>
        </authorList>
    </citation>
    <scope>NUCLEOTIDE SEQUENCE [LARGE SCALE GENOMIC DNA]</scope>
    <source>
        <strain evidence="2 3">DSM 20419</strain>
    </source>
</reference>
<keyword evidence="1" id="KW-0812">Transmembrane</keyword>
<dbReference type="Proteomes" id="UP000545286">
    <property type="component" value="Unassembled WGS sequence"/>
</dbReference>
<keyword evidence="1" id="KW-1133">Transmembrane helix</keyword>
<dbReference type="AlphaFoldDB" id="A0A7W4UR69"/>
<dbReference type="InterPro" id="IPR021202">
    <property type="entry name" value="Rv3654c-like"/>
</dbReference>
<dbReference type="EMBL" id="JACHWJ010000005">
    <property type="protein sequence ID" value="MBB2958888.1"/>
    <property type="molecule type" value="Genomic_DNA"/>
</dbReference>
<name>A0A7W4UR69_9MICO</name>
<proteinExistence type="predicted"/>
<evidence type="ECO:0000313" key="3">
    <source>
        <dbReference type="Proteomes" id="UP000545286"/>
    </source>
</evidence>
<feature type="transmembrane region" description="Helical" evidence="1">
    <location>
        <begin position="12"/>
        <end position="38"/>
    </location>
</feature>
<accession>A0A7W4UR69</accession>
<keyword evidence="3" id="KW-1185">Reference proteome</keyword>
<gene>
    <name evidence="2" type="ORF">FHX72_003040</name>
</gene>
<keyword evidence="1" id="KW-0472">Membrane</keyword>
<comment type="caution">
    <text evidence="2">The sequence shown here is derived from an EMBL/GenBank/DDBJ whole genome shotgun (WGS) entry which is preliminary data.</text>
</comment>
<dbReference type="RefSeq" id="WP_183626064.1">
    <property type="nucleotide sequence ID" value="NZ_JACHWJ010000005.1"/>
</dbReference>
<sequence length="116" mass="11327">MSAAGLSGERGAGGVVVLAVALLILAVTVGAVSVLAAFPARQSAQAAADAGALAAADVASGLRSGEPCSEAARVVRANGAFLVECTVSGREAVVRVRVKSGPFVFSEPSRAGPPPK</sequence>
<dbReference type="NCBIfam" id="TIGR03816">
    <property type="entry name" value="tadE_like_DECH"/>
    <property type="match status" value="1"/>
</dbReference>